<dbReference type="Pfam" id="PF08544">
    <property type="entry name" value="GHMP_kinases_C"/>
    <property type="match status" value="1"/>
</dbReference>
<dbReference type="GO" id="GO:0016779">
    <property type="term" value="F:nucleotidyltransferase activity"/>
    <property type="evidence" value="ECO:0007669"/>
    <property type="project" value="UniProtKB-KW"/>
</dbReference>
<sequence>MIQKLISLPPNLVDSFHELRHASRSEWYVDADPVDRKLGSGGGTSYLLSQAHRASTADISFDEWLGRNKRIIIHAGGQSRRLPAYAPSGKVLAPIPVFRWERGQRLGQMLIDLQVPFYEDLLEQAPENIHILVASGDVYVRTGECLPSIPDADVVCLGLWTDAAQATRHGVFAAKRTEPGKLDFMLQKPDAEELQRLSDSHQFMIDVGVWLLGDRAVKVLNGKSKSAPDGFYDLYGEFGCALGENPKLVCEEVKSLRVAVVPLPQGEFYHFGTSRELIDSMVALQNRVADKRRIMGAKVKPHPAIFTQNALIETTFTGAHAFTWIENCHIGKGWKLNGEQIITGIPVNDWQIELPRGVCLDLVPVGENGYAVRPYGMDDGSRGAIGKEKTLWMGVPVREWFGRRNIPLAADPGTDIQSAPLFPVITEEEVIPDVIRWMTAEPENQAGREAWQKAEKLSADILAQRANLRRLFRSRETFTEKNWKTIERNYKQSVFYQLDLSDVASEYKRLRLDVPEVLPPETSRMMRIHNRMLRSHILDCKNEEEQAFKLLSEGINEAMNIRNHPMLSVLSDQIIWGRSPVRIDLAGGWTDTPPYALYAGGYVVNIAVELNGQPPLQVYIKPSERKHIVLRSIDLGATETVTDFETLKDFNRVGSPFSIPKAALSLAGFAPEFCSVRYRSLEEQLDAFGCGLEVTLLSAVPAGSGLGTSSILALTVLGAINEFCGLQLNKPDLAKYTLVLEQLLTTGGGWQDQYGGLYRGIKLLKSEPGFLQMPEVNWLPDPVFEQPEYKACHLLYYTGITRTAKGILADIVRNMFLNEGHAMRLLERMKHHALHMAGALQRADIEEYGRLLRHTWTQNCALDAGTNPPAIQAIIRKIDDELAGYKLPGAGGGGYIYMLAKDPESAARVRRHLIANPPNGRARFVEMRLSGEGLKISRS</sequence>
<reference evidence="9 10" key="1">
    <citation type="submission" date="2018-06" db="EMBL/GenBank/DDBJ databases">
        <authorList>
            <consortium name="Pathogen Informatics"/>
            <person name="Doyle S."/>
        </authorList>
    </citation>
    <scope>NUCLEOTIDE SEQUENCE [LARGE SCALE GENOMIC DNA]</scope>
    <source>
        <strain evidence="9 10">NCTC13100</strain>
    </source>
</reference>
<evidence type="ECO:0000256" key="2">
    <source>
        <dbReference type="ARBA" id="ARBA00022741"/>
    </source>
</evidence>
<dbReference type="EMBL" id="UGTI01000001">
    <property type="protein sequence ID" value="SUB77394.1"/>
    <property type="molecule type" value="Genomic_DNA"/>
</dbReference>
<keyword evidence="9" id="KW-0548">Nucleotidyltransferase</keyword>
<feature type="domain" description="GHMP kinase C-terminal" evidence="8">
    <location>
        <begin position="836"/>
        <end position="915"/>
    </location>
</feature>
<dbReference type="PRINTS" id="PR00959">
    <property type="entry name" value="MEVGALKINASE"/>
</dbReference>
<evidence type="ECO:0000259" key="6">
    <source>
        <dbReference type="Pfam" id="PF00288"/>
    </source>
</evidence>
<dbReference type="InterPro" id="IPR006204">
    <property type="entry name" value="GHMP_kinase_N_dom"/>
</dbReference>
<dbReference type="Pfam" id="PF07959">
    <property type="entry name" value="Fucose_pyrophosphorylase"/>
    <property type="match status" value="1"/>
</dbReference>
<keyword evidence="1 9" id="KW-0808">Transferase</keyword>
<evidence type="ECO:0000313" key="10">
    <source>
        <dbReference type="Proteomes" id="UP000254263"/>
    </source>
</evidence>
<evidence type="ECO:0000256" key="5">
    <source>
        <dbReference type="ARBA" id="ARBA00038121"/>
    </source>
</evidence>
<dbReference type="InterPro" id="IPR020568">
    <property type="entry name" value="Ribosomal_Su5_D2-typ_SF"/>
</dbReference>
<keyword evidence="3 9" id="KW-0418">Kinase</keyword>
<dbReference type="Gene3D" id="3.30.230.120">
    <property type="match status" value="1"/>
</dbReference>
<proteinExistence type="inferred from homology"/>
<dbReference type="Proteomes" id="UP000254263">
    <property type="component" value="Unassembled WGS sequence"/>
</dbReference>
<evidence type="ECO:0000259" key="7">
    <source>
        <dbReference type="Pfam" id="PF07959"/>
    </source>
</evidence>
<dbReference type="NCBIfam" id="NF009948">
    <property type="entry name" value="PRK13412.1"/>
    <property type="match status" value="1"/>
</dbReference>
<organism evidence="9 10">
    <name type="scientific">Porphyromonas macacae</name>
    <dbReference type="NCBI Taxonomy" id="28115"/>
    <lineage>
        <taxon>Bacteria</taxon>
        <taxon>Pseudomonadati</taxon>
        <taxon>Bacteroidota</taxon>
        <taxon>Bacteroidia</taxon>
        <taxon>Bacteroidales</taxon>
        <taxon>Porphyromonadaceae</taxon>
        <taxon>Porphyromonas</taxon>
    </lineage>
</organism>
<evidence type="ECO:0000256" key="4">
    <source>
        <dbReference type="ARBA" id="ARBA00022840"/>
    </source>
</evidence>
<feature type="domain" description="GDP-fucose pyrophosphorylase" evidence="7">
    <location>
        <begin position="69"/>
        <end position="426"/>
    </location>
</feature>
<dbReference type="SUPFAM" id="SSF55060">
    <property type="entry name" value="GHMP Kinase, C-terminal domain"/>
    <property type="match status" value="1"/>
</dbReference>
<dbReference type="InterPro" id="IPR012887">
    <property type="entry name" value="GDP_fucose_pyrophosphorylase"/>
</dbReference>
<dbReference type="GO" id="GO:0042352">
    <property type="term" value="P:GDP-L-fucose salvage"/>
    <property type="evidence" value="ECO:0007669"/>
    <property type="project" value="TreeGrafter"/>
</dbReference>
<dbReference type="PANTHER" id="PTHR32463:SF0">
    <property type="entry name" value="L-FUCOSE KINASE"/>
    <property type="match status" value="1"/>
</dbReference>
<dbReference type="InterPro" id="IPR036554">
    <property type="entry name" value="GHMP_kinase_C_sf"/>
</dbReference>
<evidence type="ECO:0000256" key="3">
    <source>
        <dbReference type="ARBA" id="ARBA00022777"/>
    </source>
</evidence>
<comment type="similarity">
    <text evidence="5">Belongs to the GHMP kinase family.</text>
</comment>
<dbReference type="Pfam" id="PF00288">
    <property type="entry name" value="GHMP_kinases_N"/>
    <property type="match status" value="1"/>
</dbReference>
<feature type="domain" description="GHMP kinase N-terminal" evidence="6">
    <location>
        <begin position="681"/>
        <end position="758"/>
    </location>
</feature>
<name>A0A379DHH3_9PORP</name>
<evidence type="ECO:0000259" key="8">
    <source>
        <dbReference type="Pfam" id="PF08544"/>
    </source>
</evidence>
<evidence type="ECO:0000313" key="9">
    <source>
        <dbReference type="EMBL" id="SUB77394.1"/>
    </source>
</evidence>
<protein>
    <submittedName>
        <fullName evidence="9">Bifunctional fucokinase/L-fucose-1-P-guanylyltransferase</fullName>
    </submittedName>
</protein>
<gene>
    <name evidence="9" type="ORF">NCTC13100_00516</name>
</gene>
<evidence type="ECO:0000256" key="1">
    <source>
        <dbReference type="ARBA" id="ARBA00022679"/>
    </source>
</evidence>
<accession>A0A379DHH3</accession>
<dbReference type="SUPFAM" id="SSF54211">
    <property type="entry name" value="Ribosomal protein S5 domain 2-like"/>
    <property type="match status" value="1"/>
</dbReference>
<dbReference type="GO" id="GO:0005524">
    <property type="term" value="F:ATP binding"/>
    <property type="evidence" value="ECO:0007669"/>
    <property type="project" value="UniProtKB-KW"/>
</dbReference>
<keyword evidence="4" id="KW-0067">ATP-binding</keyword>
<dbReference type="InterPro" id="IPR052203">
    <property type="entry name" value="GHMP_Kinase-Related"/>
</dbReference>
<dbReference type="PANTHER" id="PTHR32463">
    <property type="entry name" value="L-FUCOSE KINASE"/>
    <property type="match status" value="1"/>
</dbReference>
<keyword evidence="2" id="KW-0547">Nucleotide-binding</keyword>
<dbReference type="GO" id="GO:0050201">
    <property type="term" value="F:fucokinase activity"/>
    <property type="evidence" value="ECO:0007669"/>
    <property type="project" value="TreeGrafter"/>
</dbReference>
<dbReference type="InterPro" id="IPR013750">
    <property type="entry name" value="GHMP_kinase_C_dom"/>
</dbReference>
<dbReference type="AlphaFoldDB" id="A0A379DHH3"/>